<evidence type="ECO:0000313" key="1">
    <source>
        <dbReference type="EMBL" id="JAH28464.1"/>
    </source>
</evidence>
<dbReference type="EMBL" id="GBXM01080113">
    <property type="protein sequence ID" value="JAH28464.1"/>
    <property type="molecule type" value="Transcribed_RNA"/>
</dbReference>
<protein>
    <submittedName>
        <fullName evidence="1">Uncharacterized protein</fullName>
    </submittedName>
</protein>
<sequence>MLTQLSNIVFYSVGRVAKIKNRLGYLDRTAMSLGYYVL</sequence>
<name>A0A0E9RH96_ANGAN</name>
<proteinExistence type="predicted"/>
<accession>A0A0E9RH96</accession>
<dbReference type="AlphaFoldDB" id="A0A0E9RH96"/>
<organism evidence="1">
    <name type="scientific">Anguilla anguilla</name>
    <name type="common">European freshwater eel</name>
    <name type="synonym">Muraena anguilla</name>
    <dbReference type="NCBI Taxonomy" id="7936"/>
    <lineage>
        <taxon>Eukaryota</taxon>
        <taxon>Metazoa</taxon>
        <taxon>Chordata</taxon>
        <taxon>Craniata</taxon>
        <taxon>Vertebrata</taxon>
        <taxon>Euteleostomi</taxon>
        <taxon>Actinopterygii</taxon>
        <taxon>Neopterygii</taxon>
        <taxon>Teleostei</taxon>
        <taxon>Anguilliformes</taxon>
        <taxon>Anguillidae</taxon>
        <taxon>Anguilla</taxon>
    </lineage>
</organism>
<dbReference type="EMBL" id="GBXM01026247">
    <property type="protein sequence ID" value="JAH82330.1"/>
    <property type="molecule type" value="Transcribed_RNA"/>
</dbReference>
<reference evidence="1" key="1">
    <citation type="submission" date="2014-11" db="EMBL/GenBank/DDBJ databases">
        <authorList>
            <person name="Amaro Gonzalez C."/>
        </authorList>
    </citation>
    <scope>NUCLEOTIDE SEQUENCE</scope>
</reference>
<reference evidence="1" key="2">
    <citation type="journal article" date="2015" name="Fish Shellfish Immunol.">
        <title>Early steps in the European eel (Anguilla anguilla)-Vibrio vulnificus interaction in the gills: Role of the RtxA13 toxin.</title>
        <authorList>
            <person name="Callol A."/>
            <person name="Pajuelo D."/>
            <person name="Ebbesson L."/>
            <person name="Teles M."/>
            <person name="MacKenzie S."/>
            <person name="Amaro C."/>
        </authorList>
    </citation>
    <scope>NUCLEOTIDE SEQUENCE</scope>
</reference>